<name>M4BZ75_HYAAE</name>
<organism evidence="2 3">
    <name type="scientific">Hyaloperonospora arabidopsidis (strain Emoy2)</name>
    <name type="common">Downy mildew agent</name>
    <name type="synonym">Peronospora arabidopsidis</name>
    <dbReference type="NCBI Taxonomy" id="559515"/>
    <lineage>
        <taxon>Eukaryota</taxon>
        <taxon>Sar</taxon>
        <taxon>Stramenopiles</taxon>
        <taxon>Oomycota</taxon>
        <taxon>Peronosporomycetes</taxon>
        <taxon>Peronosporales</taxon>
        <taxon>Peronosporaceae</taxon>
        <taxon>Hyaloperonospora</taxon>
    </lineage>
</organism>
<evidence type="ECO:0000313" key="2">
    <source>
        <dbReference type="EnsemblProtists" id="HpaP811898"/>
    </source>
</evidence>
<evidence type="ECO:0000256" key="1">
    <source>
        <dbReference type="SAM" id="MobiDB-lite"/>
    </source>
</evidence>
<sequence>MGWKAVELEEYESSAPAVQAHFHAIRAEEALRKDDYGQAEKEGHLASEKFLEAAQRVSGKRTIDALMLLAENYEYRAKVARARNPNPVEKRAGAKGVIEGETLYREDQTEDLDKEQKDMENKAGALDPEDGHKVETELHVAATEMEELWRRLNEIGLSCPGSVDKVIHVEEGITRERDACSSWYETTRVVCCRTCSCRRAIYRRRWEIRFVCCLQRRGTRSEWWQLQ</sequence>
<feature type="region of interest" description="Disordered" evidence="1">
    <location>
        <begin position="104"/>
        <end position="129"/>
    </location>
</feature>
<dbReference type="eggNOG" id="ENOG502S2XJ">
    <property type="taxonomic scope" value="Eukaryota"/>
</dbReference>
<dbReference type="EnsemblProtists" id="HpaT800232">
    <property type="protein sequence ID" value="HpaP800232"/>
    <property type="gene ID" value="HpaG800232"/>
</dbReference>
<dbReference type="EMBL" id="CU694535">
    <property type="status" value="NOT_ANNOTATED_CDS"/>
    <property type="molecule type" value="Genomic_DNA"/>
</dbReference>
<reference evidence="3" key="1">
    <citation type="journal article" date="2010" name="Science">
        <title>Signatures of adaptation to obligate biotrophy in the Hyaloperonospora arabidopsidis genome.</title>
        <authorList>
            <person name="Baxter L."/>
            <person name="Tripathy S."/>
            <person name="Ishaque N."/>
            <person name="Boot N."/>
            <person name="Cabral A."/>
            <person name="Kemen E."/>
            <person name="Thines M."/>
            <person name="Ah-Fong A."/>
            <person name="Anderson R."/>
            <person name="Badejoko W."/>
            <person name="Bittner-Eddy P."/>
            <person name="Boore J.L."/>
            <person name="Chibucos M.C."/>
            <person name="Coates M."/>
            <person name="Dehal P."/>
            <person name="Delehaunty K."/>
            <person name="Dong S."/>
            <person name="Downton P."/>
            <person name="Dumas B."/>
            <person name="Fabro G."/>
            <person name="Fronick C."/>
            <person name="Fuerstenberg S.I."/>
            <person name="Fulton L."/>
            <person name="Gaulin E."/>
            <person name="Govers F."/>
            <person name="Hughes L."/>
            <person name="Humphray S."/>
            <person name="Jiang R.H."/>
            <person name="Judelson H."/>
            <person name="Kamoun S."/>
            <person name="Kyung K."/>
            <person name="Meijer H."/>
            <person name="Minx P."/>
            <person name="Morris P."/>
            <person name="Nelson J."/>
            <person name="Phuntumart V."/>
            <person name="Qutob D."/>
            <person name="Rehmany A."/>
            <person name="Rougon-Cardoso A."/>
            <person name="Ryden P."/>
            <person name="Torto-Alalibo T."/>
            <person name="Studholme D."/>
            <person name="Wang Y."/>
            <person name="Win J."/>
            <person name="Wood J."/>
            <person name="Clifton S.W."/>
            <person name="Rogers J."/>
            <person name="Van den Ackerveken G."/>
            <person name="Jones J.D."/>
            <person name="McDowell J.M."/>
            <person name="Beynon J."/>
            <person name="Tyler B.M."/>
        </authorList>
    </citation>
    <scope>NUCLEOTIDE SEQUENCE [LARGE SCALE GENOMIC DNA]</scope>
    <source>
        <strain evidence="3">Emoy2</strain>
    </source>
</reference>
<accession>M4BZ75</accession>
<dbReference type="VEuPathDB" id="FungiDB:HpaG811898"/>
<dbReference type="VEuPathDB" id="FungiDB:HpaG800232"/>
<reference evidence="2" key="2">
    <citation type="submission" date="2015-06" db="UniProtKB">
        <authorList>
            <consortium name="EnsemblProtists"/>
        </authorList>
    </citation>
    <scope>IDENTIFICATION</scope>
    <source>
        <strain evidence="2">Emoy2</strain>
    </source>
</reference>
<keyword evidence="3" id="KW-1185">Reference proteome</keyword>
<dbReference type="EnsemblProtists" id="HpaT811898">
    <property type="protein sequence ID" value="HpaP811898"/>
    <property type="gene ID" value="HpaG811898"/>
</dbReference>
<proteinExistence type="predicted"/>
<dbReference type="InParanoid" id="M4BZ75"/>
<dbReference type="AlphaFoldDB" id="M4BZ75"/>
<dbReference type="HOGENOM" id="CLU_1221671_0_0_1"/>
<dbReference type="Proteomes" id="UP000011713">
    <property type="component" value="Unassembled WGS sequence"/>
</dbReference>
<dbReference type="OMA" id="GTRSEWW"/>
<dbReference type="EMBL" id="JH597776">
    <property type="status" value="NOT_ANNOTATED_CDS"/>
    <property type="molecule type" value="Genomic_DNA"/>
</dbReference>
<protein>
    <submittedName>
        <fullName evidence="2">Uncharacterized protein</fullName>
    </submittedName>
</protein>
<evidence type="ECO:0000313" key="3">
    <source>
        <dbReference type="Proteomes" id="UP000011713"/>
    </source>
</evidence>